<dbReference type="PANTHER" id="PTHR45660:SF94">
    <property type="entry name" value="HISTONE-LYSINE N-METHYLTRANSFERASE, H3 LYSINE-9 SPECIFIC SUVH4"/>
    <property type="match status" value="1"/>
</dbReference>
<evidence type="ECO:0000313" key="14">
    <source>
        <dbReference type="Proteomes" id="UP000594261"/>
    </source>
</evidence>
<dbReference type="Pfam" id="PF05033">
    <property type="entry name" value="Pre-SET"/>
    <property type="match status" value="1"/>
</dbReference>
<evidence type="ECO:0000256" key="4">
    <source>
        <dbReference type="ARBA" id="ARBA00022679"/>
    </source>
</evidence>
<dbReference type="InterPro" id="IPR001214">
    <property type="entry name" value="SET_dom"/>
</dbReference>
<feature type="compositionally biased region" description="Basic and acidic residues" evidence="8">
    <location>
        <begin position="57"/>
        <end position="67"/>
    </location>
</feature>
<dbReference type="GO" id="GO:0008270">
    <property type="term" value="F:zinc ion binding"/>
    <property type="evidence" value="ECO:0007669"/>
    <property type="project" value="InterPro"/>
</dbReference>
<dbReference type="SMART" id="SM00508">
    <property type="entry name" value="PostSET"/>
    <property type="match status" value="1"/>
</dbReference>
<evidence type="ECO:0000313" key="13">
    <source>
        <dbReference type="EnsemblPlants" id="QL03p049447:mrna"/>
    </source>
</evidence>
<dbReference type="SUPFAM" id="SSF82199">
    <property type="entry name" value="SET domain"/>
    <property type="match status" value="1"/>
</dbReference>
<keyword evidence="14" id="KW-1185">Reference proteome</keyword>
<dbReference type="FunCoup" id="A0A7N2L995">
    <property type="interactions" value="1064"/>
</dbReference>
<evidence type="ECO:0000256" key="6">
    <source>
        <dbReference type="ARBA" id="ARBA00023242"/>
    </source>
</evidence>
<dbReference type="InParanoid" id="A0A7N2L995"/>
<dbReference type="SMART" id="SM00317">
    <property type="entry name" value="SET"/>
    <property type="match status" value="1"/>
</dbReference>
<sequence length="753" mass="84237">MAILEDSGAGPLCTCNQSKVLADDKKNVARCIKKIEPRTPVRGSPRSKSSQGRVNSRLKEKSDDKKPSNGSKRKRLSDDTKVLLVEDIGCRSDLEMGCNNGHARVNDSVMVKETLRVFTTFYLRFVQEEEKRCLKPKDDVHFSNGSENNNGNAYDDHAKSLTKRPDLKAISEMVRSNKILYRKKIGHLPGIKVGQQFLSRAEMVAVGLHGDWLNGIDYIGETCKMEEYRKFTLPVAVSIILSGQYEDDVDNSEVVYTGQGGNGLLGNKHQIKYQVMCRGNLVLKLTGFKVNLGKSEMVPVGEVQKMYQRGEGRVPTLYPFEVGEGSQVQFWQDRWCGDQPLSMAIPDLYDFSLACDALADSLLGGQSDREPGNWDNNMYQDLPIRVIRGHKCAGSYTHKIYTYDGLYKVDHCWNERSAFGFNVFKYRLRQIEGQPKLVTNQVDFARQLVSKGCSELNGLVCKDISGGQENIRIPATNVCDVLPVAPSGFKYIKSNRVAKNVIIPPNAPGCNCKGKCTNAEKCSCARLNGNDFPYVHHDGGRLVEPRDVVFECGPRCGCGPSCLNRTSQRGLKYQLEVYCTKDKGWAVRSRDLIPSGAPVCEYIGFLRKSDELDNVSGNDYIFDIDCWQTMNGIGGRERRLRDVSIPSSNHAKERNDHISETGPEFCIDAGLYGNVARFINHSCEPNLFVQCVLSSHHDVRLARVVLFAADNILPMQELTYDYGYELDSVTGPDGKIKELPCYCGTADCRKRLY</sequence>
<keyword evidence="2" id="KW-0158">Chromosome</keyword>
<evidence type="ECO:0000259" key="9">
    <source>
        <dbReference type="PROSITE" id="PS50280"/>
    </source>
</evidence>
<feature type="domain" description="YDG" evidence="12">
    <location>
        <begin position="186"/>
        <end position="430"/>
    </location>
</feature>
<dbReference type="Gene3D" id="2.170.270.10">
    <property type="entry name" value="SET domain"/>
    <property type="match status" value="1"/>
</dbReference>
<dbReference type="PROSITE" id="PS50280">
    <property type="entry name" value="SET"/>
    <property type="match status" value="1"/>
</dbReference>
<reference evidence="13 14" key="1">
    <citation type="journal article" date="2016" name="G3 (Bethesda)">
        <title>First Draft Assembly and Annotation of the Genome of a California Endemic Oak Quercus lobata Nee (Fagaceae).</title>
        <authorList>
            <person name="Sork V.L."/>
            <person name="Fitz-Gibbon S.T."/>
            <person name="Puiu D."/>
            <person name="Crepeau M."/>
            <person name="Gugger P.F."/>
            <person name="Sherman R."/>
            <person name="Stevens K."/>
            <person name="Langley C.H."/>
            <person name="Pellegrini M."/>
            <person name="Salzberg S.L."/>
        </authorList>
    </citation>
    <scope>NUCLEOTIDE SEQUENCE [LARGE SCALE GENOMIC DNA]</scope>
    <source>
        <strain evidence="13 14">cv. SW786</strain>
    </source>
</reference>
<dbReference type="PROSITE" id="PS51015">
    <property type="entry name" value="YDG"/>
    <property type="match status" value="1"/>
</dbReference>
<name>A0A7N2L995_QUELO</name>
<keyword evidence="4" id="KW-0808">Transferase</keyword>
<dbReference type="InterPro" id="IPR003105">
    <property type="entry name" value="SRA_YDG"/>
</dbReference>
<evidence type="ECO:0000256" key="2">
    <source>
        <dbReference type="ARBA" id="ARBA00022454"/>
    </source>
</evidence>
<keyword evidence="3" id="KW-0489">Methyltransferase</keyword>
<reference evidence="13" key="2">
    <citation type="submission" date="2021-01" db="UniProtKB">
        <authorList>
            <consortium name="EnsemblPlants"/>
        </authorList>
    </citation>
    <scope>IDENTIFICATION</scope>
</reference>
<evidence type="ECO:0000259" key="12">
    <source>
        <dbReference type="PROSITE" id="PS51015"/>
    </source>
</evidence>
<feature type="domain" description="SET" evidence="9">
    <location>
        <begin position="573"/>
        <end position="723"/>
    </location>
</feature>
<feature type="region of interest" description="Disordered" evidence="8">
    <location>
        <begin position="35"/>
        <end position="77"/>
    </location>
</feature>
<dbReference type="Gramene" id="QL03p049447:mrna">
    <property type="protein sequence ID" value="QL03p049447:mrna"/>
    <property type="gene ID" value="QL03p049447"/>
</dbReference>
<keyword evidence="5" id="KW-0949">S-adenosyl-L-methionine</keyword>
<evidence type="ECO:0000256" key="5">
    <source>
        <dbReference type="ARBA" id="ARBA00022691"/>
    </source>
</evidence>
<feature type="domain" description="Pre-SET" evidence="10">
    <location>
        <begin position="508"/>
        <end position="570"/>
    </location>
</feature>
<organism evidence="13 14">
    <name type="scientific">Quercus lobata</name>
    <name type="common">Valley oak</name>
    <dbReference type="NCBI Taxonomy" id="97700"/>
    <lineage>
        <taxon>Eukaryota</taxon>
        <taxon>Viridiplantae</taxon>
        <taxon>Streptophyta</taxon>
        <taxon>Embryophyta</taxon>
        <taxon>Tracheophyta</taxon>
        <taxon>Spermatophyta</taxon>
        <taxon>Magnoliopsida</taxon>
        <taxon>eudicotyledons</taxon>
        <taxon>Gunneridae</taxon>
        <taxon>Pentapetalae</taxon>
        <taxon>rosids</taxon>
        <taxon>fabids</taxon>
        <taxon>Fagales</taxon>
        <taxon>Fagaceae</taxon>
        <taxon>Quercus</taxon>
    </lineage>
</organism>
<evidence type="ECO:0000256" key="8">
    <source>
        <dbReference type="SAM" id="MobiDB-lite"/>
    </source>
</evidence>
<dbReference type="Pfam" id="PF00856">
    <property type="entry name" value="SET"/>
    <property type="match status" value="1"/>
</dbReference>
<dbReference type="GO" id="GO:0000775">
    <property type="term" value="C:chromosome, centromeric region"/>
    <property type="evidence" value="ECO:0007669"/>
    <property type="project" value="UniProtKB-SubCell"/>
</dbReference>
<dbReference type="SMART" id="SM00468">
    <property type="entry name" value="PreSET"/>
    <property type="match status" value="1"/>
</dbReference>
<dbReference type="PROSITE" id="PS50867">
    <property type="entry name" value="PRE_SET"/>
    <property type="match status" value="1"/>
</dbReference>
<comment type="subcellular location">
    <subcellularLocation>
        <location evidence="1">Chromosome</location>
        <location evidence="1">Centromere</location>
    </subcellularLocation>
    <subcellularLocation>
        <location evidence="7">Nucleus</location>
    </subcellularLocation>
</comment>
<evidence type="ECO:0000259" key="10">
    <source>
        <dbReference type="PROSITE" id="PS50867"/>
    </source>
</evidence>
<dbReference type="GO" id="GO:0005634">
    <property type="term" value="C:nucleus"/>
    <property type="evidence" value="ECO:0007669"/>
    <property type="project" value="UniProtKB-SubCell"/>
</dbReference>
<dbReference type="Pfam" id="PF02182">
    <property type="entry name" value="SAD_SRA"/>
    <property type="match status" value="2"/>
</dbReference>
<dbReference type="GO" id="GO:0003690">
    <property type="term" value="F:double-stranded DNA binding"/>
    <property type="evidence" value="ECO:0007669"/>
    <property type="project" value="TreeGrafter"/>
</dbReference>
<feature type="compositionally biased region" description="Polar residues" evidence="8">
    <location>
        <begin position="143"/>
        <end position="152"/>
    </location>
</feature>
<dbReference type="Proteomes" id="UP000594261">
    <property type="component" value="Chromosome 3"/>
</dbReference>
<dbReference type="SUPFAM" id="SSF88697">
    <property type="entry name" value="PUA domain-like"/>
    <property type="match status" value="2"/>
</dbReference>
<proteinExistence type="predicted"/>
<dbReference type="AlphaFoldDB" id="A0A7N2L995"/>
<feature type="domain" description="Post-SET" evidence="11">
    <location>
        <begin position="737"/>
        <end position="753"/>
    </location>
</feature>
<evidence type="ECO:0000259" key="11">
    <source>
        <dbReference type="PROSITE" id="PS50868"/>
    </source>
</evidence>
<dbReference type="InterPro" id="IPR046341">
    <property type="entry name" value="SET_dom_sf"/>
</dbReference>
<dbReference type="SMART" id="SM00466">
    <property type="entry name" value="SRA"/>
    <property type="match status" value="1"/>
</dbReference>
<dbReference type="InterPro" id="IPR015947">
    <property type="entry name" value="PUA-like_sf"/>
</dbReference>
<keyword evidence="6 7" id="KW-0539">Nucleus</keyword>
<dbReference type="GO" id="GO:0042054">
    <property type="term" value="F:histone methyltransferase activity"/>
    <property type="evidence" value="ECO:0007669"/>
    <property type="project" value="InterPro"/>
</dbReference>
<evidence type="ECO:0000256" key="3">
    <source>
        <dbReference type="ARBA" id="ARBA00022603"/>
    </source>
</evidence>
<dbReference type="Gene3D" id="2.30.280.10">
    <property type="entry name" value="SRA-YDG"/>
    <property type="match status" value="2"/>
</dbReference>
<dbReference type="InterPro" id="IPR003616">
    <property type="entry name" value="Post-SET_dom"/>
</dbReference>
<dbReference type="EMBL" id="LRBV02000003">
    <property type="status" value="NOT_ANNOTATED_CDS"/>
    <property type="molecule type" value="Genomic_DNA"/>
</dbReference>
<evidence type="ECO:0000256" key="7">
    <source>
        <dbReference type="PROSITE-ProRule" id="PRU00358"/>
    </source>
</evidence>
<dbReference type="PROSITE" id="PS50868">
    <property type="entry name" value="POST_SET"/>
    <property type="match status" value="1"/>
</dbReference>
<evidence type="ECO:0000256" key="1">
    <source>
        <dbReference type="ARBA" id="ARBA00004584"/>
    </source>
</evidence>
<dbReference type="PANTHER" id="PTHR45660">
    <property type="entry name" value="HISTONE-LYSINE N-METHYLTRANSFERASE SETMAR"/>
    <property type="match status" value="1"/>
</dbReference>
<dbReference type="InterPro" id="IPR007728">
    <property type="entry name" value="Pre-SET_dom"/>
</dbReference>
<accession>A0A7N2L995</accession>
<feature type="region of interest" description="Disordered" evidence="8">
    <location>
        <begin position="138"/>
        <end position="158"/>
    </location>
</feature>
<dbReference type="InterPro" id="IPR051357">
    <property type="entry name" value="H3K9_HMTase_SUVAR3-9"/>
</dbReference>
<dbReference type="EnsemblPlants" id="QL03p049447:mrna">
    <property type="protein sequence ID" value="QL03p049447:mrna"/>
    <property type="gene ID" value="QL03p049447"/>
</dbReference>
<protein>
    <submittedName>
        <fullName evidence="13">Uncharacterized protein</fullName>
    </submittedName>
</protein>
<dbReference type="GO" id="GO:0032259">
    <property type="term" value="P:methylation"/>
    <property type="evidence" value="ECO:0007669"/>
    <property type="project" value="UniProtKB-KW"/>
</dbReference>
<dbReference type="OMA" id="VIRGHNC"/>
<dbReference type="InterPro" id="IPR036987">
    <property type="entry name" value="SRA-YDG_sf"/>
</dbReference>